<evidence type="ECO:0000259" key="5">
    <source>
        <dbReference type="PROSITE" id="PS50405"/>
    </source>
</evidence>
<gene>
    <name evidence="6" type="ORF">Scep_010251</name>
</gene>
<dbReference type="PROSITE" id="PS50405">
    <property type="entry name" value="GST_CTER"/>
    <property type="match status" value="1"/>
</dbReference>
<dbReference type="EMBL" id="JBBNAG010000004">
    <property type="protein sequence ID" value="KAK9140570.1"/>
    <property type="molecule type" value="Genomic_DNA"/>
</dbReference>
<dbReference type="FunFam" id="3.40.30.10:FF:000014">
    <property type="entry name" value="Tau class glutathione S-transferase"/>
    <property type="match status" value="1"/>
</dbReference>
<evidence type="ECO:0000256" key="1">
    <source>
        <dbReference type="ARBA" id="ARBA00022679"/>
    </source>
</evidence>
<feature type="domain" description="GST C-terminal" evidence="5">
    <location>
        <begin position="92"/>
        <end position="215"/>
    </location>
</feature>
<dbReference type="CDD" id="cd03185">
    <property type="entry name" value="GST_C_Tau"/>
    <property type="match status" value="1"/>
</dbReference>
<evidence type="ECO:0000313" key="6">
    <source>
        <dbReference type="EMBL" id="KAK9140570.1"/>
    </source>
</evidence>
<keyword evidence="1 3" id="KW-0808">Transferase</keyword>
<dbReference type="FunFam" id="1.20.1050.10:FF:000012">
    <property type="entry name" value="Tau class glutathione S-transferase"/>
    <property type="match status" value="1"/>
</dbReference>
<evidence type="ECO:0000256" key="3">
    <source>
        <dbReference type="RuleBase" id="RU369102"/>
    </source>
</evidence>
<keyword evidence="7" id="KW-1185">Reference proteome</keyword>
<reference evidence="6 7" key="1">
    <citation type="submission" date="2024-01" db="EMBL/GenBank/DDBJ databases">
        <title>Genome assemblies of Stephania.</title>
        <authorList>
            <person name="Yang L."/>
        </authorList>
    </citation>
    <scope>NUCLEOTIDE SEQUENCE [LARGE SCALE GENOMIC DNA]</scope>
    <source>
        <strain evidence="6">JXDWG</strain>
        <tissue evidence="6">Leaf</tissue>
    </source>
</reference>
<dbReference type="Pfam" id="PF02798">
    <property type="entry name" value="GST_N"/>
    <property type="match status" value="1"/>
</dbReference>
<comment type="subcellular location">
    <subcellularLocation>
        <location evidence="3">Cytoplasm</location>
        <location evidence="3">Cytosol</location>
    </subcellularLocation>
</comment>
<feature type="domain" description="GST N-terminal" evidence="4">
    <location>
        <begin position="6"/>
        <end position="86"/>
    </location>
</feature>
<name>A0AAP0JVQ0_9MAGN</name>
<comment type="function">
    <text evidence="3">Is involved in the conjugation of reduced glutathione to a wide number of exogenous and endogenous hydrophobic electrophiles.</text>
</comment>
<dbReference type="GO" id="GO:0004364">
    <property type="term" value="F:glutathione transferase activity"/>
    <property type="evidence" value="ECO:0007669"/>
    <property type="project" value="UniProtKB-UniRule"/>
</dbReference>
<organism evidence="6 7">
    <name type="scientific">Stephania cephalantha</name>
    <dbReference type="NCBI Taxonomy" id="152367"/>
    <lineage>
        <taxon>Eukaryota</taxon>
        <taxon>Viridiplantae</taxon>
        <taxon>Streptophyta</taxon>
        <taxon>Embryophyta</taxon>
        <taxon>Tracheophyta</taxon>
        <taxon>Spermatophyta</taxon>
        <taxon>Magnoliopsida</taxon>
        <taxon>Ranunculales</taxon>
        <taxon>Menispermaceae</taxon>
        <taxon>Menispermoideae</taxon>
        <taxon>Cissampelideae</taxon>
        <taxon>Stephania</taxon>
    </lineage>
</organism>
<accession>A0AAP0JVQ0</accession>
<dbReference type="InterPro" id="IPR036249">
    <property type="entry name" value="Thioredoxin-like_sf"/>
</dbReference>
<dbReference type="InterPro" id="IPR045073">
    <property type="entry name" value="Omega/Tau-like"/>
</dbReference>
<dbReference type="EC" id="2.5.1.18" evidence="3"/>
<dbReference type="Gene3D" id="1.20.1050.10">
    <property type="match status" value="1"/>
</dbReference>
<dbReference type="PANTHER" id="PTHR11260:SF474">
    <property type="entry name" value="GLUTATHIONE TRANSFERASE"/>
    <property type="match status" value="1"/>
</dbReference>
<dbReference type="SFLD" id="SFLDG01152">
    <property type="entry name" value="Main.3:_Omega-_and_Tau-like"/>
    <property type="match status" value="1"/>
</dbReference>
<dbReference type="AlphaFoldDB" id="A0AAP0JVQ0"/>
<evidence type="ECO:0000259" key="4">
    <source>
        <dbReference type="PROSITE" id="PS50404"/>
    </source>
</evidence>
<dbReference type="PANTHER" id="PTHR11260">
    <property type="entry name" value="GLUTATHIONE S-TRANSFERASE, GST, SUPERFAMILY, GST DOMAIN CONTAINING"/>
    <property type="match status" value="1"/>
</dbReference>
<dbReference type="SUPFAM" id="SSF52833">
    <property type="entry name" value="Thioredoxin-like"/>
    <property type="match status" value="1"/>
</dbReference>
<dbReference type="Gene3D" id="3.40.30.10">
    <property type="entry name" value="Glutaredoxin"/>
    <property type="match status" value="1"/>
</dbReference>
<comment type="caution">
    <text evidence="6">The sequence shown here is derived from an EMBL/GenBank/DDBJ whole genome shotgun (WGS) entry which is preliminary data.</text>
</comment>
<dbReference type="InterPro" id="IPR010987">
    <property type="entry name" value="Glutathione-S-Trfase_C-like"/>
</dbReference>
<evidence type="ECO:0000256" key="2">
    <source>
        <dbReference type="ARBA" id="ARBA00047960"/>
    </source>
</evidence>
<dbReference type="InterPro" id="IPR040079">
    <property type="entry name" value="Glutathione_S-Trfase"/>
</dbReference>
<dbReference type="SFLD" id="SFLDS00019">
    <property type="entry name" value="Glutathione_Transferase_(cytos"/>
    <property type="match status" value="1"/>
</dbReference>
<dbReference type="CDD" id="cd03058">
    <property type="entry name" value="GST_N_Tau"/>
    <property type="match status" value="1"/>
</dbReference>
<dbReference type="InterPro" id="IPR004045">
    <property type="entry name" value="Glutathione_S-Trfase_N"/>
</dbReference>
<evidence type="ECO:0000313" key="7">
    <source>
        <dbReference type="Proteomes" id="UP001419268"/>
    </source>
</evidence>
<dbReference type="SUPFAM" id="SSF47616">
    <property type="entry name" value="GST C-terminal domain-like"/>
    <property type="match status" value="1"/>
</dbReference>
<dbReference type="GO" id="GO:0005829">
    <property type="term" value="C:cytosol"/>
    <property type="evidence" value="ECO:0007669"/>
    <property type="project" value="UniProtKB-SubCell"/>
</dbReference>
<dbReference type="SFLD" id="SFLDG00358">
    <property type="entry name" value="Main_(cytGST)"/>
    <property type="match status" value="1"/>
</dbReference>
<dbReference type="Proteomes" id="UP001419268">
    <property type="component" value="Unassembled WGS sequence"/>
</dbReference>
<keyword evidence="3" id="KW-0963">Cytoplasm</keyword>
<sequence length="227" mass="26204">MGGREEEVKILGFWASPFVHRVQWALNLKGIHYEYAEEDLWGGKSALLLSSNPVHKQVPVLIHNAKLLVDSLLILEYIDQTWVHRDQILPTDPYERAMARFWAKFVDEKLMGPAFRAMCSSGEKKVMGANSVTESLDFLERVLKGKKFFGVENVGYLDFALGWLAYMLEVWEEVGSMKIMDANKFPCLANWMKSFVDHPLIKDSLPPRDKMVVYFEERRKILASLFN</sequence>
<dbReference type="GO" id="GO:0006749">
    <property type="term" value="P:glutathione metabolic process"/>
    <property type="evidence" value="ECO:0007669"/>
    <property type="project" value="InterPro"/>
</dbReference>
<dbReference type="InterPro" id="IPR045074">
    <property type="entry name" value="GST_C_Tau"/>
</dbReference>
<comment type="similarity">
    <text evidence="3">Belongs to the GST superfamily.</text>
</comment>
<comment type="catalytic activity">
    <reaction evidence="2 3">
        <text>RX + glutathione = an S-substituted glutathione + a halide anion + H(+)</text>
        <dbReference type="Rhea" id="RHEA:16437"/>
        <dbReference type="ChEBI" id="CHEBI:15378"/>
        <dbReference type="ChEBI" id="CHEBI:16042"/>
        <dbReference type="ChEBI" id="CHEBI:17792"/>
        <dbReference type="ChEBI" id="CHEBI:57925"/>
        <dbReference type="ChEBI" id="CHEBI:90779"/>
        <dbReference type="EC" id="2.5.1.18"/>
    </reaction>
</comment>
<dbReference type="PROSITE" id="PS50404">
    <property type="entry name" value="GST_NTER"/>
    <property type="match status" value="1"/>
</dbReference>
<protein>
    <recommendedName>
        <fullName evidence="3">Glutathione S-transferase</fullName>
        <ecNumber evidence="3">2.5.1.18</ecNumber>
    </recommendedName>
</protein>
<dbReference type="InterPro" id="IPR036282">
    <property type="entry name" value="Glutathione-S-Trfase_C_sf"/>
</dbReference>
<proteinExistence type="inferred from homology"/>